<dbReference type="Pfam" id="PF13280">
    <property type="entry name" value="WYL"/>
    <property type="match status" value="1"/>
</dbReference>
<protein>
    <submittedName>
        <fullName evidence="3">Uncharacterized protein</fullName>
    </submittedName>
</protein>
<evidence type="ECO:0000259" key="2">
    <source>
        <dbReference type="Pfam" id="PF13280"/>
    </source>
</evidence>
<reference evidence="4" key="1">
    <citation type="journal article" date="2019" name="Int. J. Syst. Evol. Microbiol.">
        <title>The Global Catalogue of Microorganisms (GCM) 10K type strain sequencing project: providing services to taxonomists for standard genome sequencing and annotation.</title>
        <authorList>
            <consortium name="The Broad Institute Genomics Platform"/>
            <consortium name="The Broad Institute Genome Sequencing Center for Infectious Disease"/>
            <person name="Wu L."/>
            <person name="Ma J."/>
        </authorList>
    </citation>
    <scope>NUCLEOTIDE SEQUENCE [LARGE SCALE GENOMIC DNA]</scope>
    <source>
        <strain evidence="4">JCM 6833</strain>
    </source>
</reference>
<dbReference type="InterPro" id="IPR036390">
    <property type="entry name" value="WH_DNA-bd_sf"/>
</dbReference>
<gene>
    <name evidence="3" type="ORF">GCM10010411_28680</name>
</gene>
<dbReference type="Proteomes" id="UP001501509">
    <property type="component" value="Unassembled WGS sequence"/>
</dbReference>
<dbReference type="RefSeq" id="WP_344541141.1">
    <property type="nucleotide sequence ID" value="NZ_BAAATD010000003.1"/>
</dbReference>
<dbReference type="Gene3D" id="1.20.120.450">
    <property type="entry name" value="dinb family like domain"/>
    <property type="match status" value="1"/>
</dbReference>
<feature type="domain" description="WYL" evidence="2">
    <location>
        <begin position="83"/>
        <end position="145"/>
    </location>
</feature>
<dbReference type="InterPro" id="IPR034660">
    <property type="entry name" value="DinB/YfiT-like"/>
</dbReference>
<feature type="domain" description="Helix-turn-helix type 11" evidence="1">
    <location>
        <begin position="6"/>
        <end position="60"/>
    </location>
</feature>
<comment type="caution">
    <text evidence="3">The sequence shown here is derived from an EMBL/GenBank/DDBJ whole genome shotgun (WGS) entry which is preliminary data.</text>
</comment>
<dbReference type="PANTHER" id="PTHR34580:SF3">
    <property type="entry name" value="PROTEIN PAFB"/>
    <property type="match status" value="1"/>
</dbReference>
<keyword evidence="4" id="KW-1185">Reference proteome</keyword>
<sequence length="363" mass="40198">MNRADRLLALTAELRAAAPEPLPADALAARLRVSVRTVRRDLELLTHGGLPVRLERGRGYVLPPDEPPRPLSEAESLVGPVRRTLSDAVRGRRVVRLVYTDQSGVRTCRDVEAHGLVTAPQAEYLVGWCRMRDGPRMFRVDRIGAAYLSGREAGLRDLDDLLAALRVPFPRTPPEEAPRGPAGAERARAWTLDRLRHVRGRLADTLAEVRSHREGAAALRAVLGHLTEWTRWQAAAVRAATDGSPSPTFPAFERDLPYETREQLIQDAMALRSLGELARGLEGVLDDVARWAADCDDALWDVPLRDPADPSRRRPLADLLAGWRGPLAHIEWHLDRLTDGPPAAELDADDEGVWVVDRCPLQT</sequence>
<dbReference type="SUPFAM" id="SSF46785">
    <property type="entry name" value="Winged helix' DNA-binding domain"/>
    <property type="match status" value="1"/>
</dbReference>
<dbReference type="InterPro" id="IPR051534">
    <property type="entry name" value="CBASS_pafABC_assoc_protein"/>
</dbReference>
<evidence type="ECO:0000259" key="1">
    <source>
        <dbReference type="Pfam" id="PF08279"/>
    </source>
</evidence>
<name>A0ABP6BYH1_9ACTN</name>
<dbReference type="PANTHER" id="PTHR34580">
    <property type="match status" value="1"/>
</dbReference>
<dbReference type="InterPro" id="IPR013196">
    <property type="entry name" value="HTH_11"/>
</dbReference>
<dbReference type="Gene3D" id="1.10.10.10">
    <property type="entry name" value="Winged helix-like DNA-binding domain superfamily/Winged helix DNA-binding domain"/>
    <property type="match status" value="1"/>
</dbReference>
<evidence type="ECO:0000313" key="3">
    <source>
        <dbReference type="EMBL" id="GAA2593791.1"/>
    </source>
</evidence>
<dbReference type="EMBL" id="BAAATD010000003">
    <property type="protein sequence ID" value="GAA2593791.1"/>
    <property type="molecule type" value="Genomic_DNA"/>
</dbReference>
<evidence type="ECO:0000313" key="4">
    <source>
        <dbReference type="Proteomes" id="UP001501509"/>
    </source>
</evidence>
<dbReference type="Pfam" id="PF08279">
    <property type="entry name" value="HTH_11"/>
    <property type="match status" value="1"/>
</dbReference>
<dbReference type="InterPro" id="IPR026881">
    <property type="entry name" value="WYL_dom"/>
</dbReference>
<dbReference type="PROSITE" id="PS52050">
    <property type="entry name" value="WYL"/>
    <property type="match status" value="1"/>
</dbReference>
<organism evidence="3 4">
    <name type="scientific">Actinomadura fulvescens</name>
    <dbReference type="NCBI Taxonomy" id="46160"/>
    <lineage>
        <taxon>Bacteria</taxon>
        <taxon>Bacillati</taxon>
        <taxon>Actinomycetota</taxon>
        <taxon>Actinomycetes</taxon>
        <taxon>Streptosporangiales</taxon>
        <taxon>Thermomonosporaceae</taxon>
        <taxon>Actinomadura</taxon>
    </lineage>
</organism>
<accession>A0ABP6BYH1</accession>
<dbReference type="InterPro" id="IPR036388">
    <property type="entry name" value="WH-like_DNA-bd_sf"/>
</dbReference>
<proteinExistence type="predicted"/>